<dbReference type="RefSeq" id="WP_056977281.1">
    <property type="nucleotide sequence ID" value="NZ_AYZR01000004.1"/>
</dbReference>
<proteinExistence type="predicted"/>
<dbReference type="PATRIC" id="fig|1423802.4.peg.1156"/>
<dbReference type="InterPro" id="IPR032083">
    <property type="entry name" value="DUF4811"/>
</dbReference>
<reference evidence="2 3" key="1">
    <citation type="journal article" date="2015" name="Genome Announc.">
        <title>Expanding the biotechnology potential of lactobacilli through comparative genomics of 213 strains and associated genera.</title>
        <authorList>
            <person name="Sun Z."/>
            <person name="Harris H.M."/>
            <person name="McCann A."/>
            <person name="Guo C."/>
            <person name="Argimon S."/>
            <person name="Zhang W."/>
            <person name="Yang X."/>
            <person name="Jeffery I.B."/>
            <person name="Cooney J.C."/>
            <person name="Kagawa T.F."/>
            <person name="Liu W."/>
            <person name="Song Y."/>
            <person name="Salvetti E."/>
            <person name="Wrobel A."/>
            <person name="Rasinkangas P."/>
            <person name="Parkhill J."/>
            <person name="Rea M.C."/>
            <person name="O'Sullivan O."/>
            <person name="Ritari J."/>
            <person name="Douillard F.P."/>
            <person name="Paul Ross R."/>
            <person name="Yang R."/>
            <person name="Briner A.E."/>
            <person name="Felis G.E."/>
            <person name="de Vos W.M."/>
            <person name="Barrangou R."/>
            <person name="Klaenhammer T.R."/>
            <person name="Caufield P.W."/>
            <person name="Cui Y."/>
            <person name="Zhang H."/>
            <person name="O'Toole P.W."/>
        </authorList>
    </citation>
    <scope>NUCLEOTIDE SEQUENCE [LARGE SCALE GENOMIC DNA]</scope>
    <source>
        <strain evidence="2 3">DSM 24302</strain>
    </source>
</reference>
<name>A0A0R2CSL0_9LACO</name>
<organism evidence="2 3">
    <name type="scientific">Lentilactobacillus senioris DSM 24302 = JCM 17472</name>
    <dbReference type="NCBI Taxonomy" id="1423802"/>
    <lineage>
        <taxon>Bacteria</taxon>
        <taxon>Bacillati</taxon>
        <taxon>Bacillota</taxon>
        <taxon>Bacilli</taxon>
        <taxon>Lactobacillales</taxon>
        <taxon>Lactobacillaceae</taxon>
        <taxon>Lentilactobacillus</taxon>
    </lineage>
</organism>
<dbReference type="STRING" id="1423802.FC56_GL001140"/>
<gene>
    <name evidence="2" type="ORF">FC56_GL001140</name>
</gene>
<comment type="caution">
    <text evidence="2">The sequence shown here is derived from an EMBL/GenBank/DDBJ whole genome shotgun (WGS) entry which is preliminary data.</text>
</comment>
<evidence type="ECO:0000256" key="1">
    <source>
        <dbReference type="SAM" id="Phobius"/>
    </source>
</evidence>
<dbReference type="EMBL" id="AYZR01000004">
    <property type="protein sequence ID" value="KRM94192.1"/>
    <property type="molecule type" value="Genomic_DNA"/>
</dbReference>
<accession>A0A0R2CSL0</accession>
<dbReference type="Proteomes" id="UP000051256">
    <property type="component" value="Unassembled WGS sequence"/>
</dbReference>
<keyword evidence="3" id="KW-1185">Reference proteome</keyword>
<sequence length="191" mass="22086">MLIGIGVVLILILIGYLFHRKWKFRSIIISVSLILLAVVSYLIATNHQNHYGMHVFIDSSGSMLYSPIANHPRILLYDDGAPNNQKRVYYFKQYPNQPTISKTDSQATITKVTIIEQPASLVTKTGYWIYNSSNSQFWFDFSHNNNQFDHKSYYFNINSSWIEMSITEAKQQHLLDANTLQQIKQAKIATY</sequence>
<protein>
    <recommendedName>
        <fullName evidence="4">DUF4811 domain-containing protein</fullName>
    </recommendedName>
</protein>
<evidence type="ECO:0008006" key="4">
    <source>
        <dbReference type="Google" id="ProtNLM"/>
    </source>
</evidence>
<evidence type="ECO:0000313" key="3">
    <source>
        <dbReference type="Proteomes" id="UP000051256"/>
    </source>
</evidence>
<dbReference type="Pfam" id="PF16069">
    <property type="entry name" value="DUF4811"/>
    <property type="match status" value="1"/>
</dbReference>
<feature type="transmembrane region" description="Helical" evidence="1">
    <location>
        <begin position="27"/>
        <end position="44"/>
    </location>
</feature>
<evidence type="ECO:0000313" key="2">
    <source>
        <dbReference type="EMBL" id="KRM94192.1"/>
    </source>
</evidence>
<keyword evidence="1" id="KW-1133">Transmembrane helix</keyword>
<keyword evidence="1" id="KW-0812">Transmembrane</keyword>
<dbReference type="AlphaFoldDB" id="A0A0R2CSL0"/>
<keyword evidence="1" id="KW-0472">Membrane</keyword>